<dbReference type="Proteomes" id="UP001055172">
    <property type="component" value="Unassembled WGS sequence"/>
</dbReference>
<reference evidence="11 12" key="1">
    <citation type="submission" date="2021-07" db="EMBL/GenBank/DDBJ databases">
        <title>Genome data of Colletotrichum spaethianum.</title>
        <authorList>
            <person name="Utami Y.D."/>
            <person name="Hiruma K."/>
        </authorList>
    </citation>
    <scope>NUCLEOTIDE SEQUENCE [LARGE SCALE GENOMIC DNA]</scope>
    <source>
        <strain evidence="11 12">MAFF 242679</strain>
    </source>
</reference>
<comment type="caution">
    <text evidence="11">The sequence shown here is derived from an EMBL/GenBank/DDBJ whole genome shotgun (WGS) entry which is preliminary data.</text>
</comment>
<sequence length="136" mass="15022">MHQAGKAVTLNAGFEILVQDWTIAGLSTSGLSVTCNYIMSRALEILWSLAGSHPQTTLSYDFNTTSTSLPVSIALRDRLKTYRQNVLALPLPRGPYSNIPFNPKSKWFGAGFWTYSALGFFAPFGIAAWQTYKPKV</sequence>
<organism evidence="11 12">
    <name type="scientific">Colletotrichum liriopes</name>
    <dbReference type="NCBI Taxonomy" id="708192"/>
    <lineage>
        <taxon>Eukaryota</taxon>
        <taxon>Fungi</taxon>
        <taxon>Dikarya</taxon>
        <taxon>Ascomycota</taxon>
        <taxon>Pezizomycotina</taxon>
        <taxon>Sordariomycetes</taxon>
        <taxon>Hypocreomycetidae</taxon>
        <taxon>Glomerellales</taxon>
        <taxon>Glomerellaceae</taxon>
        <taxon>Colletotrichum</taxon>
        <taxon>Colletotrichum spaethianum species complex</taxon>
    </lineage>
</organism>
<evidence type="ECO:0000256" key="1">
    <source>
        <dbReference type="ARBA" id="ARBA00004434"/>
    </source>
</evidence>
<evidence type="ECO:0000256" key="6">
    <source>
        <dbReference type="ARBA" id="ARBA00022946"/>
    </source>
</evidence>
<dbReference type="GO" id="GO:0005743">
    <property type="term" value="C:mitochondrial inner membrane"/>
    <property type="evidence" value="ECO:0007669"/>
    <property type="project" value="UniProtKB-SubCell"/>
</dbReference>
<evidence type="ECO:0000313" key="12">
    <source>
        <dbReference type="Proteomes" id="UP001055172"/>
    </source>
</evidence>
<comment type="similarity">
    <text evidence="3">Belongs to the cytochrome c oxidase VIIc family.</text>
</comment>
<name>A0AA37GM16_9PEZI</name>
<evidence type="ECO:0000313" key="11">
    <source>
        <dbReference type="EMBL" id="GJC83519.1"/>
    </source>
</evidence>
<dbReference type="PANTHER" id="PTHR13313:SF0">
    <property type="entry name" value="CYTOCHROME C OXIDASE SUBUNIT 7C, MITOCHONDRIAL"/>
    <property type="match status" value="1"/>
</dbReference>
<dbReference type="EMBL" id="BPPX01000012">
    <property type="protein sequence ID" value="GJC83519.1"/>
    <property type="molecule type" value="Genomic_DNA"/>
</dbReference>
<evidence type="ECO:0000256" key="9">
    <source>
        <dbReference type="ARBA" id="ARBA00023136"/>
    </source>
</evidence>
<evidence type="ECO:0000256" key="10">
    <source>
        <dbReference type="SAM" id="Phobius"/>
    </source>
</evidence>
<dbReference type="PANTHER" id="PTHR13313">
    <property type="entry name" value="CYTOCHROME C OXIDASE SUBUNIT VIIC"/>
    <property type="match status" value="1"/>
</dbReference>
<feature type="transmembrane region" description="Helical" evidence="10">
    <location>
        <begin position="112"/>
        <end position="132"/>
    </location>
</feature>
<comment type="subcellular location">
    <subcellularLocation>
        <location evidence="1">Mitochondrion inner membrane</location>
        <topology evidence="1">Single-pass membrane protein</topology>
    </subcellularLocation>
</comment>
<evidence type="ECO:0000256" key="4">
    <source>
        <dbReference type="ARBA" id="ARBA00022692"/>
    </source>
</evidence>
<keyword evidence="4 10" id="KW-0812">Transmembrane</keyword>
<gene>
    <name evidence="11" type="ORF">ColLi_06357</name>
</gene>
<proteinExistence type="inferred from homology"/>
<protein>
    <submittedName>
        <fullName evidence="11">Uncharacterized protein</fullName>
    </submittedName>
</protein>
<evidence type="ECO:0000256" key="8">
    <source>
        <dbReference type="ARBA" id="ARBA00023128"/>
    </source>
</evidence>
<evidence type="ECO:0000256" key="2">
    <source>
        <dbReference type="ARBA" id="ARBA00004673"/>
    </source>
</evidence>
<evidence type="ECO:0000256" key="5">
    <source>
        <dbReference type="ARBA" id="ARBA00022792"/>
    </source>
</evidence>
<dbReference type="Gene3D" id="4.10.49.10">
    <property type="entry name" value="Cytochrome c oxidase subunit VIIc"/>
    <property type="match status" value="1"/>
</dbReference>
<evidence type="ECO:0000256" key="7">
    <source>
        <dbReference type="ARBA" id="ARBA00022989"/>
    </source>
</evidence>
<dbReference type="Pfam" id="PF02935">
    <property type="entry name" value="COX7C"/>
    <property type="match status" value="1"/>
</dbReference>
<keyword evidence="6" id="KW-0809">Transit peptide</keyword>
<dbReference type="GO" id="GO:0006123">
    <property type="term" value="P:mitochondrial electron transport, cytochrome c to oxygen"/>
    <property type="evidence" value="ECO:0007669"/>
    <property type="project" value="InterPro"/>
</dbReference>
<keyword evidence="8" id="KW-0496">Mitochondrion</keyword>
<evidence type="ECO:0000256" key="3">
    <source>
        <dbReference type="ARBA" id="ARBA00010514"/>
    </source>
</evidence>
<dbReference type="GO" id="GO:0045277">
    <property type="term" value="C:respiratory chain complex IV"/>
    <property type="evidence" value="ECO:0007669"/>
    <property type="project" value="InterPro"/>
</dbReference>
<comment type="pathway">
    <text evidence="2">Energy metabolism; oxidative phosphorylation.</text>
</comment>
<dbReference type="InterPro" id="IPR036636">
    <property type="entry name" value="COX7C/Cox8_sf"/>
</dbReference>
<accession>A0AA37GM16</accession>
<keyword evidence="12" id="KW-1185">Reference proteome</keyword>
<dbReference type="InterPro" id="IPR004202">
    <property type="entry name" value="COX7C/Cox8"/>
</dbReference>
<dbReference type="AlphaFoldDB" id="A0AA37GM16"/>
<keyword evidence="7 10" id="KW-1133">Transmembrane helix</keyword>
<keyword evidence="5" id="KW-0999">Mitochondrion inner membrane</keyword>
<keyword evidence="9 10" id="KW-0472">Membrane</keyword>